<name>A0ABS4MKT1_9ACTN</name>
<reference evidence="2 3" key="1">
    <citation type="submission" date="2021-03" db="EMBL/GenBank/DDBJ databases">
        <title>Genomic Encyclopedia of Type Strains, Phase IV (KMG-IV): sequencing the most valuable type-strain genomes for metagenomic binning, comparative biology and taxonomic classification.</title>
        <authorList>
            <person name="Goeker M."/>
        </authorList>
    </citation>
    <scope>NUCLEOTIDE SEQUENCE [LARGE SCALE GENOMIC DNA]</scope>
    <source>
        <strain evidence="2 3">DSM 41954</strain>
    </source>
</reference>
<evidence type="ECO:0000313" key="2">
    <source>
        <dbReference type="EMBL" id="MBP2060310.1"/>
    </source>
</evidence>
<organism evidence="2 3">
    <name type="scientific">Streptomyces iranensis</name>
    <dbReference type="NCBI Taxonomy" id="576784"/>
    <lineage>
        <taxon>Bacteria</taxon>
        <taxon>Bacillati</taxon>
        <taxon>Actinomycetota</taxon>
        <taxon>Actinomycetes</taxon>
        <taxon>Kitasatosporales</taxon>
        <taxon>Streptomycetaceae</taxon>
        <taxon>Streptomyces</taxon>
        <taxon>Streptomyces violaceusniger group</taxon>
    </lineage>
</organism>
<feature type="region of interest" description="Disordered" evidence="1">
    <location>
        <begin position="1"/>
        <end position="33"/>
    </location>
</feature>
<evidence type="ECO:0008006" key="4">
    <source>
        <dbReference type="Google" id="ProtNLM"/>
    </source>
</evidence>
<comment type="caution">
    <text evidence="2">The sequence shown here is derived from an EMBL/GenBank/DDBJ whole genome shotgun (WGS) entry which is preliminary data.</text>
</comment>
<gene>
    <name evidence="2" type="ORF">J2Z30_001312</name>
</gene>
<protein>
    <recommendedName>
        <fullName evidence="4">Transposase IS4 family protein</fullName>
    </recommendedName>
</protein>
<dbReference type="EMBL" id="JAGGLR010000003">
    <property type="protein sequence ID" value="MBP2060310.1"/>
    <property type="molecule type" value="Genomic_DNA"/>
</dbReference>
<accession>A0ABS4MKT1</accession>
<dbReference type="Proteomes" id="UP000756710">
    <property type="component" value="Unassembled WGS sequence"/>
</dbReference>
<evidence type="ECO:0000313" key="3">
    <source>
        <dbReference type="Proteomes" id="UP000756710"/>
    </source>
</evidence>
<proteinExistence type="predicted"/>
<keyword evidence="3" id="KW-1185">Reference proteome</keyword>
<sequence>MDRGQDGADEDSGDPKARVRPSGATATSRPAFRPAGLRLANRLQVQLVDWLAKANRRMHRTPEAHPADPIETDEAWMLPLPLVGPLGWWRTTQRLPRDHIIDADTRMVVATARPAPGNKADAHVWRNSGLPDQCRGVTVLGDGTYIKTGLVVPHSRGRALTCKITAFCNTLYSKGGPVTSGHE</sequence>
<evidence type="ECO:0000256" key="1">
    <source>
        <dbReference type="SAM" id="MobiDB-lite"/>
    </source>
</evidence>